<proteinExistence type="predicted"/>
<gene>
    <name evidence="1" type="ORF">CGI_10024429</name>
</gene>
<organism evidence="1">
    <name type="scientific">Magallana gigas</name>
    <name type="common">Pacific oyster</name>
    <name type="synonym">Crassostrea gigas</name>
    <dbReference type="NCBI Taxonomy" id="29159"/>
    <lineage>
        <taxon>Eukaryota</taxon>
        <taxon>Metazoa</taxon>
        <taxon>Spiralia</taxon>
        <taxon>Lophotrochozoa</taxon>
        <taxon>Mollusca</taxon>
        <taxon>Bivalvia</taxon>
        <taxon>Autobranchia</taxon>
        <taxon>Pteriomorphia</taxon>
        <taxon>Ostreida</taxon>
        <taxon>Ostreoidea</taxon>
        <taxon>Ostreidae</taxon>
        <taxon>Magallana</taxon>
    </lineage>
</organism>
<dbReference type="AlphaFoldDB" id="K1Q7W2"/>
<dbReference type="InParanoid" id="K1Q7W2"/>
<evidence type="ECO:0000313" key="1">
    <source>
        <dbReference type="EMBL" id="EKC32867.1"/>
    </source>
</evidence>
<dbReference type="EMBL" id="JH817223">
    <property type="protein sequence ID" value="EKC32867.1"/>
    <property type="molecule type" value="Genomic_DNA"/>
</dbReference>
<reference evidence="1" key="1">
    <citation type="journal article" date="2012" name="Nature">
        <title>The oyster genome reveals stress adaptation and complexity of shell formation.</title>
        <authorList>
            <person name="Zhang G."/>
            <person name="Fang X."/>
            <person name="Guo X."/>
            <person name="Li L."/>
            <person name="Luo R."/>
            <person name="Xu F."/>
            <person name="Yang P."/>
            <person name="Zhang L."/>
            <person name="Wang X."/>
            <person name="Qi H."/>
            <person name="Xiong Z."/>
            <person name="Que H."/>
            <person name="Xie Y."/>
            <person name="Holland P.W."/>
            <person name="Paps J."/>
            <person name="Zhu Y."/>
            <person name="Wu F."/>
            <person name="Chen Y."/>
            <person name="Wang J."/>
            <person name="Peng C."/>
            <person name="Meng J."/>
            <person name="Yang L."/>
            <person name="Liu J."/>
            <person name="Wen B."/>
            <person name="Zhang N."/>
            <person name="Huang Z."/>
            <person name="Zhu Q."/>
            <person name="Feng Y."/>
            <person name="Mount A."/>
            <person name="Hedgecock D."/>
            <person name="Xu Z."/>
            <person name="Liu Y."/>
            <person name="Domazet-Loso T."/>
            <person name="Du Y."/>
            <person name="Sun X."/>
            <person name="Zhang S."/>
            <person name="Liu B."/>
            <person name="Cheng P."/>
            <person name="Jiang X."/>
            <person name="Li J."/>
            <person name="Fan D."/>
            <person name="Wang W."/>
            <person name="Fu W."/>
            <person name="Wang T."/>
            <person name="Wang B."/>
            <person name="Zhang J."/>
            <person name="Peng Z."/>
            <person name="Li Y."/>
            <person name="Li N."/>
            <person name="Wang J."/>
            <person name="Chen M."/>
            <person name="He Y."/>
            <person name="Tan F."/>
            <person name="Song X."/>
            <person name="Zheng Q."/>
            <person name="Huang R."/>
            <person name="Yang H."/>
            <person name="Du X."/>
            <person name="Chen L."/>
            <person name="Yang M."/>
            <person name="Gaffney P.M."/>
            <person name="Wang S."/>
            <person name="Luo L."/>
            <person name="She Z."/>
            <person name="Ming Y."/>
            <person name="Huang W."/>
            <person name="Zhang S."/>
            <person name="Huang B."/>
            <person name="Zhang Y."/>
            <person name="Qu T."/>
            <person name="Ni P."/>
            <person name="Miao G."/>
            <person name="Wang J."/>
            <person name="Wang Q."/>
            <person name="Steinberg C.E."/>
            <person name="Wang H."/>
            <person name="Li N."/>
            <person name="Qian L."/>
            <person name="Zhang G."/>
            <person name="Li Y."/>
            <person name="Yang H."/>
            <person name="Liu X."/>
            <person name="Wang J."/>
            <person name="Yin Y."/>
            <person name="Wang J."/>
        </authorList>
    </citation>
    <scope>NUCLEOTIDE SEQUENCE [LARGE SCALE GENOMIC DNA]</scope>
    <source>
        <strain evidence="1">05x7-T-G4-1.051#20</strain>
    </source>
</reference>
<protein>
    <submittedName>
        <fullName evidence="1">Uncharacterized protein</fullName>
    </submittedName>
</protein>
<name>K1Q7W2_MAGGI</name>
<sequence length="218" mass="25217">MRIDGKFNTMFGLPSSVNFLLWSGEGSRELKDLRIIHVTRKGKYRVMENHEVTSQIIKVYNRSVFSYAEDKSIFRTDSVDISKASKMTAHVWQFYKKYIGFRKTDYKTFILDLTYTDEDLGETILGRNAVIRINIKRHIGYLHILSTFIHELAHFLENRFCEEDHGNTFFCLGLTLMNIIQCSDLDLTEYGISPKDVLAMKIALSATDAENPMIHDEG</sequence>
<accession>K1Q7W2</accession>
<dbReference type="HOGENOM" id="CLU_1267990_0_0_1"/>